<dbReference type="InterPro" id="IPR044640">
    <property type="entry name" value="RU2A"/>
</dbReference>
<dbReference type="GO" id="GO:0000398">
    <property type="term" value="P:mRNA splicing, via spliceosome"/>
    <property type="evidence" value="ECO:0007669"/>
    <property type="project" value="InterPro"/>
</dbReference>
<dbReference type="InterPro" id="IPR032675">
    <property type="entry name" value="LRR_dom_sf"/>
</dbReference>
<evidence type="ECO:0000256" key="5">
    <source>
        <dbReference type="ARBA" id="ARBA00024196"/>
    </source>
</evidence>
<dbReference type="STRING" id="147828.A0A4S2M1U3"/>
<evidence type="ECO:0000256" key="4">
    <source>
        <dbReference type="ARBA" id="ARBA00023242"/>
    </source>
</evidence>
<dbReference type="AlphaFoldDB" id="A0A4S2M1U3"/>
<dbReference type="EMBL" id="SJOL01006397">
    <property type="protein sequence ID" value="TGZ67838.1"/>
    <property type="molecule type" value="Genomic_DNA"/>
</dbReference>
<feature type="region of interest" description="Disordered" evidence="6">
    <location>
        <begin position="40"/>
        <end position="63"/>
    </location>
</feature>
<evidence type="ECO:0000313" key="8">
    <source>
        <dbReference type="Proteomes" id="UP000308267"/>
    </source>
</evidence>
<dbReference type="Proteomes" id="UP000308267">
    <property type="component" value="Unassembled WGS sequence"/>
</dbReference>
<feature type="compositionally biased region" description="Polar residues" evidence="6">
    <location>
        <begin position="40"/>
        <end position="51"/>
    </location>
</feature>
<accession>A0A4S2M1U3</accession>
<evidence type="ECO:0000256" key="1">
    <source>
        <dbReference type="ARBA" id="ARBA00004123"/>
    </source>
</evidence>
<dbReference type="OrthoDB" id="6253630at2759"/>
<dbReference type="GO" id="GO:0005634">
    <property type="term" value="C:nucleus"/>
    <property type="evidence" value="ECO:0007669"/>
    <property type="project" value="UniProtKB-SubCell"/>
</dbReference>
<proteinExistence type="inferred from homology"/>
<evidence type="ECO:0000256" key="3">
    <source>
        <dbReference type="ARBA" id="ARBA00022737"/>
    </source>
</evidence>
<dbReference type="EMBL" id="SJOL01006397">
    <property type="protein sequence ID" value="TGZ67840.1"/>
    <property type="molecule type" value="Genomic_DNA"/>
</dbReference>
<comment type="subcellular location">
    <subcellularLocation>
        <location evidence="1">Nucleus</location>
    </subcellularLocation>
</comment>
<comment type="similarity">
    <text evidence="5">Belongs to the U2 small nuclear ribonucleoprotein A family.</text>
</comment>
<dbReference type="GO" id="GO:0030620">
    <property type="term" value="F:U2 snRNA binding"/>
    <property type="evidence" value="ECO:0007669"/>
    <property type="project" value="InterPro"/>
</dbReference>
<protein>
    <submittedName>
        <fullName evidence="7">Uncharacterized protein</fullName>
    </submittedName>
</protein>
<evidence type="ECO:0000313" key="7">
    <source>
        <dbReference type="EMBL" id="TGZ67838.1"/>
    </source>
</evidence>
<gene>
    <name evidence="7" type="ORF">CRM22_004575</name>
</gene>
<keyword evidence="4" id="KW-0539">Nucleus</keyword>
<comment type="caution">
    <text evidence="7">The sequence shown here is derived from an EMBL/GenBank/DDBJ whole genome shotgun (WGS) entry which is preliminary data.</text>
</comment>
<reference evidence="7 8" key="1">
    <citation type="journal article" date="2019" name="BMC Genomics">
        <title>New insights from Opisthorchis felineus genome: update on genomics of the epidemiologically important liver flukes.</title>
        <authorList>
            <person name="Ershov N.I."/>
            <person name="Mordvinov V.A."/>
            <person name="Prokhortchouk E.B."/>
            <person name="Pakharukova M.Y."/>
            <person name="Gunbin K.V."/>
            <person name="Ustyantsev K."/>
            <person name="Genaev M.A."/>
            <person name="Blinov A.G."/>
            <person name="Mazur A."/>
            <person name="Boulygina E."/>
            <person name="Tsygankova S."/>
            <person name="Khrameeva E."/>
            <person name="Chekanov N."/>
            <person name="Fan G."/>
            <person name="Xiao A."/>
            <person name="Zhang H."/>
            <person name="Xu X."/>
            <person name="Yang H."/>
            <person name="Solovyev V."/>
            <person name="Lee S.M."/>
            <person name="Liu X."/>
            <person name="Afonnikov D.A."/>
            <person name="Skryabin K.G."/>
        </authorList>
    </citation>
    <scope>NUCLEOTIDE SEQUENCE [LARGE SCALE GENOMIC DNA]</scope>
    <source>
        <strain evidence="7">AK-0245</strain>
        <tissue evidence="7">Whole organism</tissue>
    </source>
</reference>
<dbReference type="Gene3D" id="3.80.10.10">
    <property type="entry name" value="Ribonuclease Inhibitor"/>
    <property type="match status" value="1"/>
</dbReference>
<dbReference type="EMBL" id="SJOL01006397">
    <property type="protein sequence ID" value="TGZ67839.1"/>
    <property type="molecule type" value="Genomic_DNA"/>
</dbReference>
<keyword evidence="3" id="KW-0677">Repeat</keyword>
<dbReference type="PANTHER" id="PTHR10552">
    <property type="entry name" value="U2 SMALL NUCLEAR RIBONUCLEOPROTEIN A"/>
    <property type="match status" value="1"/>
</dbReference>
<name>A0A4S2M1U3_OPIFE</name>
<keyword evidence="2" id="KW-0433">Leucine-rich repeat</keyword>
<sequence>MPQQRLLANPPDCGTLPCITRAASILNGVRINFKRKTQSKVTGKCPSTSQRPTRKHFSGSLDYPRSRGIDGMPTFTNSTQCVGAPELQATADHHCWPFISSLRFSNTDSDFRVFFDRMAMLNQNTLYGSSYSPYVNMIRNRLDGSDQRKECIAVNSQIKSGNIIILNNAESTVRVEKQWHQNERTRRFERWTQLVGLKGLPSVTDITLEGNPIMMEMMYRHTRPDTLALMCTQPVERTLRNRVKKPRRNVHPPIPNRGGGRVTCNPPSGMLPKGGTDIPKAETGVFVNSVVNNSNKEVCNSITVSCESKIYSNGNRKDSLSARTSNFNVATLVRCPLPRKTMKQDKAVMSQVGSSVVRFCKTPEIYIRWSVQDRTHLRLASTSKPPEIDKHNSRAVSYPTLKMALSDLTSYRPGDRNKSGLLYSAKGPYLPNIQSLLVEKINWQELLPELAYIRLVLPGLKHLKLVDVGISELTNILHLALIERLDTLCISPTSGNPIVRKAGRFWRPFVIWALKDTLGFRELDEQVVTLDERMKAGQIFNSIGQHLTLHEFSIPVQSAAERKENQETLIEQNSAYLPISRKFESILRFFSNPPDVYADKHFGTWISAVETSSSSGFHQAGFIEQGDVNEIPRGLYLSEDLVKRWTDMLKLEKVCTQRQESVCSIVENEAQLANQKLFHRAQMMNIWPPVLRELVGFLSTDSASDTF</sequence>
<keyword evidence="8" id="KW-1185">Reference proteome</keyword>
<evidence type="ECO:0000256" key="2">
    <source>
        <dbReference type="ARBA" id="ARBA00022614"/>
    </source>
</evidence>
<dbReference type="PANTHER" id="PTHR10552:SF6">
    <property type="entry name" value="U2 SMALL NUCLEAR RIBONUCLEOPROTEIN A"/>
    <property type="match status" value="1"/>
</dbReference>
<organism evidence="7 8">
    <name type="scientific">Opisthorchis felineus</name>
    <dbReference type="NCBI Taxonomy" id="147828"/>
    <lineage>
        <taxon>Eukaryota</taxon>
        <taxon>Metazoa</taxon>
        <taxon>Spiralia</taxon>
        <taxon>Lophotrochozoa</taxon>
        <taxon>Platyhelminthes</taxon>
        <taxon>Trematoda</taxon>
        <taxon>Digenea</taxon>
        <taxon>Opisthorchiida</taxon>
        <taxon>Opisthorchiata</taxon>
        <taxon>Opisthorchiidae</taxon>
        <taxon>Opisthorchis</taxon>
    </lineage>
</organism>
<evidence type="ECO:0000256" key="6">
    <source>
        <dbReference type="SAM" id="MobiDB-lite"/>
    </source>
</evidence>